<dbReference type="EMBL" id="JACIEG010000004">
    <property type="protein sequence ID" value="MBB3969911.1"/>
    <property type="molecule type" value="Genomic_DNA"/>
</dbReference>
<dbReference type="RefSeq" id="WP_134337357.1">
    <property type="nucleotide sequence ID" value="NZ_BMCZ01000005.1"/>
</dbReference>
<accession>A0A4Y8ABK2</accession>
<evidence type="ECO:0000313" key="3">
    <source>
        <dbReference type="Proteomes" id="UP000297248"/>
    </source>
</evidence>
<dbReference type="Proteomes" id="UP000297248">
    <property type="component" value="Unassembled WGS sequence"/>
</dbReference>
<reference evidence="1 4" key="3">
    <citation type="submission" date="2020-08" db="EMBL/GenBank/DDBJ databases">
        <title>Genomic Encyclopedia of Type Strains, Phase IV (KMG-IV): sequencing the most valuable type-strain genomes for metagenomic binning, comparative biology and taxonomic classification.</title>
        <authorList>
            <person name="Goeker M."/>
        </authorList>
    </citation>
    <scope>NUCLEOTIDE SEQUENCE [LARGE SCALE GENOMIC DNA]</scope>
    <source>
        <strain evidence="1 4">DSM 100995</strain>
    </source>
</reference>
<dbReference type="EMBL" id="SNQG01000005">
    <property type="protein sequence ID" value="TEW65285.1"/>
    <property type="molecule type" value="Genomic_DNA"/>
</dbReference>
<dbReference type="AlphaFoldDB" id="A0A4Y8ABK2"/>
<reference evidence="2" key="2">
    <citation type="submission" date="2019-03" db="EMBL/GenBank/DDBJ databases">
        <authorList>
            <person name="Yan Y.-Q."/>
            <person name="Du Z.-J."/>
        </authorList>
    </citation>
    <scope>NUCLEOTIDE SEQUENCE</scope>
    <source>
        <strain evidence="2">PP-F2FG21</strain>
    </source>
</reference>
<gene>
    <name evidence="2" type="ORF">E2R65_15345</name>
    <name evidence="1" type="ORF">GGR35_002524</name>
</gene>
<comment type="caution">
    <text evidence="2">The sequence shown here is derived from an EMBL/GenBank/DDBJ whole genome shotgun (WGS) entry which is preliminary data.</text>
</comment>
<name>A0A4Y8ABK2_9SPHI</name>
<dbReference type="Proteomes" id="UP000583101">
    <property type="component" value="Unassembled WGS sequence"/>
</dbReference>
<dbReference type="SUPFAM" id="SSF52172">
    <property type="entry name" value="CheY-like"/>
    <property type="match status" value="1"/>
</dbReference>
<proteinExistence type="predicted"/>
<evidence type="ECO:0000313" key="1">
    <source>
        <dbReference type="EMBL" id="MBB3969911.1"/>
    </source>
</evidence>
<reference evidence="2 3" key="1">
    <citation type="journal article" date="2016" name="Int. J. Syst. Evol. Microbiol.">
        <title>Proposal of Mucilaginibacter phyllosphaerae sp. nov. isolated from the phyllosphere of Galium album.</title>
        <authorList>
            <person name="Aydogan E.L."/>
            <person name="Busse H.J."/>
            <person name="Moser G."/>
            <person name="Muller C."/>
            <person name="Kampfer P."/>
            <person name="Glaeser S.P."/>
        </authorList>
    </citation>
    <scope>NUCLEOTIDE SEQUENCE [LARGE SCALE GENOMIC DNA]</scope>
    <source>
        <strain evidence="2 3">PP-F2FG21</strain>
    </source>
</reference>
<dbReference type="OrthoDB" id="7284229at2"/>
<dbReference type="InterPro" id="IPR011006">
    <property type="entry name" value="CheY-like_superfamily"/>
</dbReference>
<evidence type="ECO:0000313" key="2">
    <source>
        <dbReference type="EMBL" id="TEW65285.1"/>
    </source>
</evidence>
<organism evidence="2 3">
    <name type="scientific">Mucilaginibacter phyllosphaerae</name>
    <dbReference type="NCBI Taxonomy" id="1812349"/>
    <lineage>
        <taxon>Bacteria</taxon>
        <taxon>Pseudomonadati</taxon>
        <taxon>Bacteroidota</taxon>
        <taxon>Sphingobacteriia</taxon>
        <taxon>Sphingobacteriales</taxon>
        <taxon>Sphingobacteriaceae</taxon>
        <taxon>Mucilaginibacter</taxon>
    </lineage>
</organism>
<evidence type="ECO:0000313" key="4">
    <source>
        <dbReference type="Proteomes" id="UP000583101"/>
    </source>
</evidence>
<keyword evidence="4" id="KW-1185">Reference proteome</keyword>
<protein>
    <submittedName>
        <fullName evidence="1">CheY-like chemotaxis protein</fullName>
    </submittedName>
    <submittedName>
        <fullName evidence="2">Response regulator</fullName>
    </submittedName>
</protein>
<sequence>MKLEYNILWIDNDIQEYIANGEVNNLNLYLEELGFEPNIVTVEDEADLDNFIYNYKYDLIISDFNLNATTGDKIIEKIRDEKGFSTEILFYTAKSNFRDDPDVKERLAFMDRITFHSNRDTFLDKVEKLIRLTLDKLLELNATRGLITAATSDLDVEIEDIVMLLVEKHGKTDDALKQIITDKAFTPLQRRIDSFWDNYNSFQNYFHKIDAVKKWEVFRDLLRPLRTDPIISAFLTTNRTYQDDVIKIRNQFAHAKAIDDGGLIKLKGQIEGQDFEYTEQTCITVRKNLINHKRSFEGLKQALA</sequence>
<dbReference type="Gene3D" id="3.40.50.2300">
    <property type="match status" value="1"/>
</dbReference>